<evidence type="ECO:0000313" key="2">
    <source>
        <dbReference type="Proteomes" id="UP000054560"/>
    </source>
</evidence>
<dbReference type="GeneID" id="25917972"/>
<dbReference type="AlphaFoldDB" id="A0A0L0EZZ2"/>
<gene>
    <name evidence="1" type="ORF">SARC_17468</name>
</gene>
<sequence>MSTATDGRFCGFVDLDICADVVQLLLQTLAQVTVGKSTQPQDIERAWVNLKINCKTRIKTTANKASERSKP</sequence>
<dbReference type="EMBL" id="KQ252467">
    <property type="protein sequence ID" value="KNC70012.1"/>
    <property type="molecule type" value="Genomic_DNA"/>
</dbReference>
<reference evidence="1 2" key="1">
    <citation type="submission" date="2011-02" db="EMBL/GenBank/DDBJ databases">
        <title>The Genome Sequence of Sphaeroforma arctica JP610.</title>
        <authorList>
            <consortium name="The Broad Institute Genome Sequencing Platform"/>
            <person name="Russ C."/>
            <person name="Cuomo C."/>
            <person name="Young S.K."/>
            <person name="Zeng Q."/>
            <person name="Gargeya S."/>
            <person name="Alvarado L."/>
            <person name="Berlin A."/>
            <person name="Chapman S.B."/>
            <person name="Chen Z."/>
            <person name="Freedman E."/>
            <person name="Gellesch M."/>
            <person name="Goldberg J."/>
            <person name="Griggs A."/>
            <person name="Gujja S."/>
            <person name="Heilman E."/>
            <person name="Heiman D."/>
            <person name="Howarth C."/>
            <person name="Mehta T."/>
            <person name="Neiman D."/>
            <person name="Pearson M."/>
            <person name="Roberts A."/>
            <person name="Saif S."/>
            <person name="Shea T."/>
            <person name="Shenoy N."/>
            <person name="Sisk P."/>
            <person name="Stolte C."/>
            <person name="Sykes S."/>
            <person name="White J."/>
            <person name="Yandava C."/>
            <person name="Burger G."/>
            <person name="Gray M.W."/>
            <person name="Holland P.W.H."/>
            <person name="King N."/>
            <person name="Lang F.B.F."/>
            <person name="Roger A.J."/>
            <person name="Ruiz-Trillo I."/>
            <person name="Haas B."/>
            <person name="Nusbaum C."/>
            <person name="Birren B."/>
        </authorList>
    </citation>
    <scope>NUCLEOTIDE SEQUENCE [LARGE SCALE GENOMIC DNA]</scope>
    <source>
        <strain evidence="1 2">JP610</strain>
    </source>
</reference>
<organism evidence="1 2">
    <name type="scientific">Sphaeroforma arctica JP610</name>
    <dbReference type="NCBI Taxonomy" id="667725"/>
    <lineage>
        <taxon>Eukaryota</taxon>
        <taxon>Ichthyosporea</taxon>
        <taxon>Ichthyophonida</taxon>
        <taxon>Sphaeroforma</taxon>
    </lineage>
</organism>
<evidence type="ECO:0000313" key="1">
    <source>
        <dbReference type="EMBL" id="KNC70012.1"/>
    </source>
</evidence>
<proteinExistence type="predicted"/>
<keyword evidence="2" id="KW-1185">Reference proteome</keyword>
<feature type="non-terminal residue" evidence="1">
    <location>
        <position position="71"/>
    </location>
</feature>
<dbReference type="RefSeq" id="XP_014143914.1">
    <property type="nucleotide sequence ID" value="XM_014288439.1"/>
</dbReference>
<protein>
    <submittedName>
        <fullName evidence="1">Uncharacterized protein</fullName>
    </submittedName>
</protein>
<name>A0A0L0EZZ2_9EUKA</name>
<dbReference type="Proteomes" id="UP000054560">
    <property type="component" value="Unassembled WGS sequence"/>
</dbReference>
<accession>A0A0L0EZZ2</accession>